<dbReference type="PANTHER" id="PTHR45900">
    <property type="entry name" value="RECA"/>
    <property type="match status" value="1"/>
</dbReference>
<proteinExistence type="inferred from homology"/>
<dbReference type="GO" id="GO:0005524">
    <property type="term" value="F:ATP binding"/>
    <property type="evidence" value="ECO:0007669"/>
    <property type="project" value="UniProtKB-KW"/>
</dbReference>
<dbReference type="GO" id="GO:0140664">
    <property type="term" value="F:ATP-dependent DNA damage sensor activity"/>
    <property type="evidence" value="ECO:0007669"/>
    <property type="project" value="InterPro"/>
</dbReference>
<protein>
    <submittedName>
        <fullName evidence="7">RecA RecA/RadA recombinase</fullName>
    </submittedName>
</protein>
<evidence type="ECO:0000256" key="1">
    <source>
        <dbReference type="ARBA" id="ARBA00009391"/>
    </source>
</evidence>
<accession>A0A6J5M9S0</accession>
<dbReference type="InterPro" id="IPR049428">
    <property type="entry name" value="RecA-like_N"/>
</dbReference>
<keyword evidence="4" id="KW-0233">DNA recombination</keyword>
<evidence type="ECO:0000313" key="7">
    <source>
        <dbReference type="EMBL" id="CAB4143755.1"/>
    </source>
</evidence>
<dbReference type="GO" id="GO:0006281">
    <property type="term" value="P:DNA repair"/>
    <property type="evidence" value="ECO:0007669"/>
    <property type="project" value="InterPro"/>
</dbReference>
<dbReference type="Gene3D" id="3.40.50.300">
    <property type="entry name" value="P-loop containing nucleotide triphosphate hydrolases"/>
    <property type="match status" value="1"/>
</dbReference>
<dbReference type="InterPro" id="IPR013765">
    <property type="entry name" value="DNA_recomb/repair_RecA"/>
</dbReference>
<feature type="domain" description="RecA family profile 1" evidence="5">
    <location>
        <begin position="48"/>
        <end position="217"/>
    </location>
</feature>
<reference evidence="7" key="1">
    <citation type="submission" date="2020-04" db="EMBL/GenBank/DDBJ databases">
        <authorList>
            <person name="Chiriac C."/>
            <person name="Salcher M."/>
            <person name="Ghai R."/>
            <person name="Kavagutti S V."/>
        </authorList>
    </citation>
    <scope>NUCLEOTIDE SEQUENCE</scope>
</reference>
<dbReference type="EMBL" id="LR796421">
    <property type="protein sequence ID" value="CAB4143755.1"/>
    <property type="molecule type" value="Genomic_DNA"/>
</dbReference>
<keyword evidence="3" id="KW-0067">ATP-binding</keyword>
<organism evidence="7">
    <name type="scientific">uncultured Caudovirales phage</name>
    <dbReference type="NCBI Taxonomy" id="2100421"/>
    <lineage>
        <taxon>Viruses</taxon>
        <taxon>Duplodnaviria</taxon>
        <taxon>Heunggongvirae</taxon>
        <taxon>Uroviricota</taxon>
        <taxon>Caudoviricetes</taxon>
        <taxon>Peduoviridae</taxon>
        <taxon>Maltschvirus</taxon>
        <taxon>Maltschvirus maltsch</taxon>
    </lineage>
</organism>
<dbReference type="GO" id="GO:0006310">
    <property type="term" value="P:DNA recombination"/>
    <property type="evidence" value="ECO:0007669"/>
    <property type="project" value="UniProtKB-KW"/>
</dbReference>
<feature type="domain" description="RecA family profile 2" evidence="6">
    <location>
        <begin position="222"/>
        <end position="299"/>
    </location>
</feature>
<dbReference type="SUPFAM" id="SSF52540">
    <property type="entry name" value="P-loop containing nucleoside triphosphate hydrolases"/>
    <property type="match status" value="1"/>
</dbReference>
<dbReference type="Pfam" id="PF00154">
    <property type="entry name" value="RecA_N"/>
    <property type="match status" value="1"/>
</dbReference>
<evidence type="ECO:0000256" key="2">
    <source>
        <dbReference type="ARBA" id="ARBA00022741"/>
    </source>
</evidence>
<dbReference type="GO" id="GO:0003697">
    <property type="term" value="F:single-stranded DNA binding"/>
    <property type="evidence" value="ECO:0007669"/>
    <property type="project" value="InterPro"/>
</dbReference>
<evidence type="ECO:0000256" key="3">
    <source>
        <dbReference type="ARBA" id="ARBA00022840"/>
    </source>
</evidence>
<name>A0A6J5M9S0_9CAUD</name>
<dbReference type="InterPro" id="IPR027417">
    <property type="entry name" value="P-loop_NTPase"/>
</dbReference>
<dbReference type="InterPro" id="IPR020587">
    <property type="entry name" value="RecA_monomer-monomer_interface"/>
</dbReference>
<keyword evidence="2" id="KW-0547">Nucleotide-binding</keyword>
<dbReference type="PROSITE" id="PS50162">
    <property type="entry name" value="RECA_2"/>
    <property type="match status" value="1"/>
</dbReference>
<gene>
    <name evidence="7" type="ORF">UFOVP450_216</name>
</gene>
<evidence type="ECO:0000259" key="6">
    <source>
        <dbReference type="PROSITE" id="PS50163"/>
    </source>
</evidence>
<dbReference type="InterPro" id="IPR020588">
    <property type="entry name" value="RecA_ATP-bd"/>
</dbReference>
<comment type="similarity">
    <text evidence="1">Belongs to the RecA family.</text>
</comment>
<evidence type="ECO:0000256" key="4">
    <source>
        <dbReference type="ARBA" id="ARBA00023172"/>
    </source>
</evidence>
<dbReference type="PANTHER" id="PTHR45900:SF1">
    <property type="entry name" value="MITOCHONDRIAL DNA REPAIR PROTEIN RECA HOMOLOG-RELATED"/>
    <property type="match status" value="1"/>
</dbReference>
<dbReference type="PROSITE" id="PS50163">
    <property type="entry name" value="RECA_3"/>
    <property type="match status" value="1"/>
</dbReference>
<evidence type="ECO:0000259" key="5">
    <source>
        <dbReference type="PROSITE" id="PS50162"/>
    </source>
</evidence>
<sequence length="381" mass="41954">MAKKSVTPDEISGRDELASLLADSLNKKFKDFKAAHFLNGQEETPTDLTEWVGTGSTLLDLAISNRPNGGFPVGRIVELQGMEASGKSLIMAHVLANTQKKGGLAVYIDTENALSEEFLKAIGVDVNNMLYIPLETIEDIFEAVENIIETVRKSSKDRLVSIVIDSVSAATTKIEQDADYDKDGWATAKAIVMSKAMRKITNVIGKQRVLLLCASQLREKMGVMFGDKYTTSGGKALGFHASCRVRLKGVGKLKSGTGKTEQIIGVQTEAQVIKNRMGPPFKKATFDIYFNSGIDDQNSWLALMKDYGVVSTSGAYYTLVNEETGEVHRFMSKEWKELLATNSDLYEYSYKKICDIFIMKYKGDNDIDPDSVTVDGDELAD</sequence>
<dbReference type="PRINTS" id="PR00142">
    <property type="entry name" value="RECA"/>
</dbReference>